<dbReference type="Proteomes" id="UP000595197">
    <property type="component" value="Chromosome"/>
</dbReference>
<evidence type="ECO:0000313" key="2">
    <source>
        <dbReference type="EMBL" id="QQP89019.1"/>
    </source>
</evidence>
<proteinExistence type="predicted"/>
<feature type="domain" description="DUF6883" evidence="1">
    <location>
        <begin position="4"/>
        <end position="111"/>
    </location>
</feature>
<dbReference type="InterPro" id="IPR049250">
    <property type="entry name" value="DUF6883"/>
</dbReference>
<protein>
    <recommendedName>
        <fullName evidence="1">DUF6883 domain-containing protein</fullName>
    </recommendedName>
</protein>
<evidence type="ECO:0000313" key="3">
    <source>
        <dbReference type="Proteomes" id="UP000595197"/>
    </source>
</evidence>
<evidence type="ECO:0000259" key="1">
    <source>
        <dbReference type="Pfam" id="PF21814"/>
    </source>
</evidence>
<name>A0ABX7B3U8_9PROT</name>
<dbReference type="Pfam" id="PF21814">
    <property type="entry name" value="DUF6883"/>
    <property type="match status" value="1"/>
</dbReference>
<reference evidence="2" key="1">
    <citation type="submission" date="2021-02" db="EMBL/GenBank/DDBJ databases">
        <title>Skermanella TT6 skin isolate.</title>
        <authorList>
            <person name="Lee K."/>
            <person name="Ganzorig M."/>
        </authorList>
    </citation>
    <scope>NUCLEOTIDE SEQUENCE</scope>
    <source>
        <strain evidence="2">TT6</strain>
    </source>
</reference>
<dbReference type="EMBL" id="CP067420">
    <property type="protein sequence ID" value="QQP89019.1"/>
    <property type="molecule type" value="Genomic_DNA"/>
</dbReference>
<sequence>MNTVPNSHLAVVEESKIKGYLPSENHPTGRNKSAYFRSFGFRADSSSIFSDALLLHLGTSDFISATSSEFGTKYIVEGPLLTPDGRNPQIKVVWFVARSTIIPRLVTAYPARGGQR</sequence>
<accession>A0ABX7B3U8</accession>
<organism evidence="2 3">
    <name type="scientific">Skermanella cutis</name>
    <dbReference type="NCBI Taxonomy" id="2775420"/>
    <lineage>
        <taxon>Bacteria</taxon>
        <taxon>Pseudomonadati</taxon>
        <taxon>Pseudomonadota</taxon>
        <taxon>Alphaproteobacteria</taxon>
        <taxon>Rhodospirillales</taxon>
        <taxon>Azospirillaceae</taxon>
        <taxon>Skermanella</taxon>
    </lineage>
</organism>
<gene>
    <name evidence="2" type="ORF">IGS68_23930</name>
</gene>
<keyword evidence="3" id="KW-1185">Reference proteome</keyword>
<dbReference type="RefSeq" id="WP_201074723.1">
    <property type="nucleotide sequence ID" value="NZ_CP067420.1"/>
</dbReference>